<reference evidence="2" key="1">
    <citation type="submission" date="2018-08" db="EMBL/GenBank/DDBJ databases">
        <authorList>
            <person name="Kim S.-J."/>
            <person name="Jung G.-Y."/>
        </authorList>
    </citation>
    <scope>NUCLEOTIDE SEQUENCE [LARGE SCALE GENOMIC DNA]</scope>
    <source>
        <strain evidence="2">GY_H</strain>
    </source>
</reference>
<evidence type="ECO:0000313" key="2">
    <source>
        <dbReference type="Proteomes" id="UP000263993"/>
    </source>
</evidence>
<proteinExistence type="predicted"/>
<dbReference type="Proteomes" id="UP000263993">
    <property type="component" value="Unassembled WGS sequence"/>
</dbReference>
<gene>
    <name evidence="1" type="ORF">DXH78_12940</name>
</gene>
<dbReference type="AlphaFoldDB" id="A0A371BE70"/>
<evidence type="ECO:0000313" key="1">
    <source>
        <dbReference type="EMBL" id="RDV05860.1"/>
    </source>
</evidence>
<dbReference type="EMBL" id="QRGO01000001">
    <property type="protein sequence ID" value="RDV05860.1"/>
    <property type="molecule type" value="Genomic_DNA"/>
</dbReference>
<comment type="caution">
    <text evidence="1">The sequence shown here is derived from an EMBL/GenBank/DDBJ whole genome shotgun (WGS) entry which is preliminary data.</text>
</comment>
<protein>
    <submittedName>
        <fullName evidence="1">Uncharacterized protein</fullName>
    </submittedName>
</protein>
<accession>A0A371BE70</accession>
<organism evidence="1 2">
    <name type="scientific">Undibacter mobilis</name>
    <dbReference type="NCBI Taxonomy" id="2292256"/>
    <lineage>
        <taxon>Bacteria</taxon>
        <taxon>Pseudomonadati</taxon>
        <taxon>Pseudomonadota</taxon>
        <taxon>Alphaproteobacteria</taxon>
        <taxon>Hyphomicrobiales</taxon>
        <taxon>Nitrobacteraceae</taxon>
        <taxon>Undibacter</taxon>
    </lineage>
</organism>
<name>A0A371BE70_9BRAD</name>
<keyword evidence="2" id="KW-1185">Reference proteome</keyword>
<sequence>MSNGDYCLVRPLGLVPGGKGMRHHENLLRLTATGIASKLWSVARHRFGAAVVAEATRELARQPIAVRRPDRPGGQ</sequence>
<dbReference type="OrthoDB" id="8241550at2"/>